<feature type="region of interest" description="Disordered" evidence="1">
    <location>
        <begin position="130"/>
        <end position="172"/>
    </location>
</feature>
<feature type="compositionally biased region" description="Basic and acidic residues" evidence="1">
    <location>
        <begin position="313"/>
        <end position="332"/>
    </location>
</feature>
<dbReference type="AlphaFoldDB" id="A0A167ER29"/>
<evidence type="ECO:0000313" key="3">
    <source>
        <dbReference type="Proteomes" id="UP000189580"/>
    </source>
</evidence>
<dbReference type="OrthoDB" id="10670674at2759"/>
<feature type="region of interest" description="Disordered" evidence="1">
    <location>
        <begin position="23"/>
        <end position="118"/>
    </location>
</feature>
<keyword evidence="3" id="KW-1185">Reference proteome</keyword>
<feature type="compositionally biased region" description="Basic and acidic residues" evidence="1">
    <location>
        <begin position="58"/>
        <end position="67"/>
    </location>
</feature>
<feature type="compositionally biased region" description="Polar residues" evidence="1">
    <location>
        <begin position="104"/>
        <end position="118"/>
    </location>
</feature>
<proteinExistence type="predicted"/>
<dbReference type="Proteomes" id="UP000189580">
    <property type="component" value="Chromosome d"/>
</dbReference>
<feature type="compositionally biased region" description="Basic and acidic residues" evidence="1">
    <location>
        <begin position="90"/>
        <end position="103"/>
    </location>
</feature>
<protein>
    <submittedName>
        <fullName evidence="2">Uncharacterized protein</fullName>
    </submittedName>
</protein>
<dbReference type="KEGG" id="slb:AWJ20_5345"/>
<sequence length="375" mass="41402">MSLTEGNLGCQLAVLQAGILREQEENVDDHSNTEDTENDVGLPGDVGESTGNKQGQSEVKDPVERSTDTVGKSSLSKREDFRAVNPDTRTPGRSERTNEKIRTSNDSLGSSRSVFRNQNSDVGVTINTVDGVTVNSQQTRNSKQPGHHENTTNEQQRTTTPAVNEEKSRNSHDHVKNVLDGRRNKVDVTSVTSHFEDVNNVVHSDIDTSHLLPDLSPNTDHSTVQRILLEKIQNGSGLRFTVNSDNLLDLLNLDKNIRVIDITVSLSSSNDLNSFFPSVLTGQPTRRLRQTQGTNEQQETRDDLNTPSSSERSLSRNERTTITNVEHDHDTPGDSPLEETNKTTTDVLRSELGNIDRNLGRGQTNSETSNNSTND</sequence>
<dbReference type="GeneID" id="30037576"/>
<feature type="compositionally biased region" description="Low complexity" evidence="1">
    <location>
        <begin position="364"/>
        <end position="375"/>
    </location>
</feature>
<accession>A0A167ER29</accession>
<organism evidence="2 3">
    <name type="scientific">Sugiyamaella lignohabitans</name>
    <dbReference type="NCBI Taxonomy" id="796027"/>
    <lineage>
        <taxon>Eukaryota</taxon>
        <taxon>Fungi</taxon>
        <taxon>Dikarya</taxon>
        <taxon>Ascomycota</taxon>
        <taxon>Saccharomycotina</taxon>
        <taxon>Dipodascomycetes</taxon>
        <taxon>Dipodascales</taxon>
        <taxon>Trichomonascaceae</taxon>
        <taxon>Sugiyamaella</taxon>
    </lineage>
</organism>
<feature type="compositionally biased region" description="Basic and acidic residues" evidence="1">
    <location>
        <begin position="23"/>
        <end position="33"/>
    </location>
</feature>
<feature type="compositionally biased region" description="Polar residues" evidence="1">
    <location>
        <begin position="280"/>
        <end position="297"/>
    </location>
</feature>
<gene>
    <name evidence="2" type="ORF">AWJ20_5345</name>
</gene>
<feature type="compositionally biased region" description="Polar residues" evidence="1">
    <location>
        <begin position="130"/>
        <end position="144"/>
    </location>
</feature>
<feature type="region of interest" description="Disordered" evidence="1">
    <location>
        <begin position="273"/>
        <end position="375"/>
    </location>
</feature>
<name>A0A167ER29_9ASCO</name>
<dbReference type="RefSeq" id="XP_018736849.1">
    <property type="nucleotide sequence ID" value="XM_018882477.1"/>
</dbReference>
<dbReference type="EMBL" id="CP014502">
    <property type="protein sequence ID" value="ANB14372.1"/>
    <property type="molecule type" value="Genomic_DNA"/>
</dbReference>
<evidence type="ECO:0000256" key="1">
    <source>
        <dbReference type="SAM" id="MobiDB-lite"/>
    </source>
</evidence>
<reference evidence="2 3" key="1">
    <citation type="submission" date="2016-02" db="EMBL/GenBank/DDBJ databases">
        <title>Complete genome sequence and transcriptome regulation of the pentose utilising yeast Sugiyamaella lignohabitans.</title>
        <authorList>
            <person name="Bellasio M."/>
            <person name="Peymann A."/>
            <person name="Valli M."/>
            <person name="Sipitzky M."/>
            <person name="Graf A."/>
            <person name="Sauer M."/>
            <person name="Marx H."/>
            <person name="Mattanovich D."/>
        </authorList>
    </citation>
    <scope>NUCLEOTIDE SEQUENCE [LARGE SCALE GENOMIC DNA]</scope>
    <source>
        <strain evidence="2 3">CBS 10342</strain>
    </source>
</reference>
<evidence type="ECO:0000313" key="2">
    <source>
        <dbReference type="EMBL" id="ANB14372.1"/>
    </source>
</evidence>